<protein>
    <submittedName>
        <fullName evidence="2">Uncharacterized protein</fullName>
    </submittedName>
</protein>
<organism evidence="2 3">
    <name type="scientific">Blyttiomyces helicus</name>
    <dbReference type="NCBI Taxonomy" id="388810"/>
    <lineage>
        <taxon>Eukaryota</taxon>
        <taxon>Fungi</taxon>
        <taxon>Fungi incertae sedis</taxon>
        <taxon>Chytridiomycota</taxon>
        <taxon>Chytridiomycota incertae sedis</taxon>
        <taxon>Chytridiomycetes</taxon>
        <taxon>Chytridiomycetes incertae sedis</taxon>
        <taxon>Blyttiomyces</taxon>
    </lineage>
</organism>
<feature type="transmembrane region" description="Helical" evidence="1">
    <location>
        <begin position="24"/>
        <end position="47"/>
    </location>
</feature>
<dbReference type="OrthoDB" id="2422225at2759"/>
<dbReference type="AlphaFoldDB" id="A0A4P9WAR8"/>
<feature type="non-terminal residue" evidence="2">
    <location>
        <position position="58"/>
    </location>
</feature>
<name>A0A4P9WAR8_9FUNG</name>
<keyword evidence="3" id="KW-1185">Reference proteome</keyword>
<evidence type="ECO:0000256" key="1">
    <source>
        <dbReference type="SAM" id="Phobius"/>
    </source>
</evidence>
<gene>
    <name evidence="2" type="ORF">BDK51DRAFT_4424</name>
</gene>
<evidence type="ECO:0000313" key="3">
    <source>
        <dbReference type="Proteomes" id="UP000269721"/>
    </source>
</evidence>
<keyword evidence="1" id="KW-0812">Transmembrane</keyword>
<dbReference type="EMBL" id="KZ995936">
    <property type="protein sequence ID" value="RKO89699.1"/>
    <property type="molecule type" value="Genomic_DNA"/>
</dbReference>
<keyword evidence="1" id="KW-0472">Membrane</keyword>
<reference evidence="3" key="1">
    <citation type="journal article" date="2018" name="Nat. Microbiol.">
        <title>Leveraging single-cell genomics to expand the fungal tree of life.</title>
        <authorList>
            <person name="Ahrendt S.R."/>
            <person name="Quandt C.A."/>
            <person name="Ciobanu D."/>
            <person name="Clum A."/>
            <person name="Salamov A."/>
            <person name="Andreopoulos B."/>
            <person name="Cheng J.F."/>
            <person name="Woyke T."/>
            <person name="Pelin A."/>
            <person name="Henrissat B."/>
            <person name="Reynolds N.K."/>
            <person name="Benny G.L."/>
            <person name="Smith M.E."/>
            <person name="James T.Y."/>
            <person name="Grigoriev I.V."/>
        </authorList>
    </citation>
    <scope>NUCLEOTIDE SEQUENCE [LARGE SCALE GENOMIC DNA]</scope>
</reference>
<keyword evidence="1" id="KW-1133">Transmembrane helix</keyword>
<proteinExistence type="predicted"/>
<accession>A0A4P9WAR8</accession>
<sequence>AASRYGHGNIILMDDRFAIASEKILLFVIIVLDEMFHGILVAMLHFLPSNAQCSDSGF</sequence>
<dbReference type="Proteomes" id="UP000269721">
    <property type="component" value="Unassembled WGS sequence"/>
</dbReference>
<feature type="non-terminal residue" evidence="2">
    <location>
        <position position="1"/>
    </location>
</feature>
<evidence type="ECO:0000313" key="2">
    <source>
        <dbReference type="EMBL" id="RKO89699.1"/>
    </source>
</evidence>